<feature type="chain" id="PRO_5013159485" evidence="1">
    <location>
        <begin position="20"/>
        <end position="345"/>
    </location>
</feature>
<dbReference type="AlphaFoldDB" id="A0A1S8CMQ6"/>
<accession>A0A1S8CMQ6</accession>
<evidence type="ECO:0000256" key="1">
    <source>
        <dbReference type="SAM" id="SignalP"/>
    </source>
</evidence>
<dbReference type="Proteomes" id="UP000216021">
    <property type="component" value="Unassembled WGS sequence"/>
</dbReference>
<gene>
    <name evidence="2" type="ORF">BMI79_07890</name>
</gene>
<keyword evidence="1" id="KW-0732">Signal</keyword>
<reference evidence="2 3" key="1">
    <citation type="submission" date="2016-11" db="EMBL/GenBank/DDBJ databases">
        <title>Rahnella oryzae sp. nov., isolated from rice root.</title>
        <authorList>
            <person name="Zhang X.-X."/>
            <person name="Zhang J."/>
        </authorList>
    </citation>
    <scope>NUCLEOTIDE SEQUENCE [LARGE SCALE GENOMIC DNA]</scope>
    <source>
        <strain evidence="2 3">J11-6</strain>
    </source>
</reference>
<keyword evidence="3" id="KW-1185">Reference proteome</keyword>
<feature type="signal peptide" evidence="1">
    <location>
        <begin position="1"/>
        <end position="19"/>
    </location>
</feature>
<protein>
    <submittedName>
        <fullName evidence="2">Uncharacterized protein</fullName>
    </submittedName>
</protein>
<dbReference type="InterPro" id="IPR006597">
    <property type="entry name" value="Sel1-like"/>
</dbReference>
<proteinExistence type="predicted"/>
<evidence type="ECO:0000313" key="3">
    <source>
        <dbReference type="Proteomes" id="UP000216021"/>
    </source>
</evidence>
<evidence type="ECO:0000313" key="2">
    <source>
        <dbReference type="EMBL" id="OMQ24734.1"/>
    </source>
</evidence>
<name>A0A1S8CMQ6_9GAMM</name>
<dbReference type="SMART" id="SM00671">
    <property type="entry name" value="SEL1"/>
    <property type="match status" value="1"/>
</dbReference>
<organism evidence="2 3">
    <name type="scientific">Serratia oryzae</name>
    <dbReference type="NCBI Taxonomy" id="2034155"/>
    <lineage>
        <taxon>Bacteria</taxon>
        <taxon>Pseudomonadati</taxon>
        <taxon>Pseudomonadota</taxon>
        <taxon>Gammaproteobacteria</taxon>
        <taxon>Enterobacterales</taxon>
        <taxon>Yersiniaceae</taxon>
        <taxon>Serratia</taxon>
    </lineage>
</organism>
<comment type="caution">
    <text evidence="2">The sequence shown here is derived from an EMBL/GenBank/DDBJ whole genome shotgun (WGS) entry which is preliminary data.</text>
</comment>
<sequence length="345" mass="39344">MKKYLALSLSLMVTTLCYASNEPTGIKAGYKPTTVNSSFQNKNTIIEKKSFYESLEEFALTKEAEFFTGGMDKEANLKAAKGIEFDVKSFINIPRTEYELQPSAKNKSQSGESNYSGLISFYRSRGDTEAIRHFLAIGITEGPKVNPKSYVSLGISYLYGMYGIQKNTNKARLLLAYAASNGVHYGRYLISNDYLFQNVNASKEDLKTILKLMDRTPWFYEYQTLINKTTFRLNNYEGYYLKISCFANTKSKTLVNIKECIRPEFVQLEWENEKGKKENYALTNSSPAWINYDGESILYAPEHFTLNIRNGDKNTLLKVELYANNSAEPKQVFEAESYQNISISL</sequence>
<dbReference type="EMBL" id="MOXD01000003">
    <property type="protein sequence ID" value="OMQ24734.1"/>
    <property type="molecule type" value="Genomic_DNA"/>
</dbReference>
<dbReference type="RefSeq" id="WP_076941615.1">
    <property type="nucleotide sequence ID" value="NZ_MOXD01000003.1"/>
</dbReference>
<dbReference type="SUPFAM" id="SSF81901">
    <property type="entry name" value="HCP-like"/>
    <property type="match status" value="1"/>
</dbReference>